<gene>
    <name evidence="1" type="ordered locus">PERMA_0394</name>
</gene>
<sequence>MIIGSVVFEIHIPYAGSLKEKRMVVRSVKEKLKSKFNVSVSEIGDLDKWQSAQVAVVTVAPDRKQAEKVVQNVINFVENNYPDIHINVYKELI</sequence>
<dbReference type="Gene3D" id="3.30.70.1120">
    <property type="entry name" value="TT1725-like"/>
    <property type="match status" value="1"/>
</dbReference>
<dbReference type="HOGENOM" id="CLU_149981_4_1_0"/>
<accession>C0QU20</accession>
<dbReference type="KEGG" id="pmx:PERMA_0394"/>
<dbReference type="PANTHER" id="PTHR36441:SF1">
    <property type="entry name" value="DUF503 DOMAIN-CONTAINING PROTEIN"/>
    <property type="match status" value="1"/>
</dbReference>
<reference evidence="1 2" key="1">
    <citation type="journal article" date="2009" name="J. Bacteriol.">
        <title>Complete and draft genome sequences of six members of the Aquificales.</title>
        <authorList>
            <person name="Reysenbach A.L."/>
            <person name="Hamamura N."/>
            <person name="Podar M."/>
            <person name="Griffiths E."/>
            <person name="Ferreira S."/>
            <person name="Hochstein R."/>
            <person name="Heidelberg J."/>
            <person name="Johnson J."/>
            <person name="Mead D."/>
            <person name="Pohorille A."/>
            <person name="Sarmiento M."/>
            <person name="Schweighofer K."/>
            <person name="Seshadri R."/>
            <person name="Voytek M.A."/>
        </authorList>
    </citation>
    <scope>NUCLEOTIDE SEQUENCE [LARGE SCALE GENOMIC DNA]</scope>
    <source>
        <strain evidence="2">DSM 14350 / EX-H1</strain>
    </source>
</reference>
<dbReference type="eggNOG" id="COG1550">
    <property type="taxonomic scope" value="Bacteria"/>
</dbReference>
<dbReference type="RefSeq" id="WP_012676092.1">
    <property type="nucleotide sequence ID" value="NC_012440.1"/>
</dbReference>
<dbReference type="InterPro" id="IPR036746">
    <property type="entry name" value="TT1725-like_sf"/>
</dbReference>
<dbReference type="EMBL" id="CP001230">
    <property type="protein sequence ID" value="ACO03853.1"/>
    <property type="molecule type" value="Genomic_DNA"/>
</dbReference>
<dbReference type="Pfam" id="PF04456">
    <property type="entry name" value="DUF503"/>
    <property type="match status" value="1"/>
</dbReference>
<dbReference type="InterPro" id="IPR007546">
    <property type="entry name" value="DUF503"/>
</dbReference>
<proteinExistence type="predicted"/>
<evidence type="ECO:0000313" key="1">
    <source>
        <dbReference type="EMBL" id="ACO03853.1"/>
    </source>
</evidence>
<dbReference type="Proteomes" id="UP000001366">
    <property type="component" value="Chromosome"/>
</dbReference>
<organism evidence="1 2">
    <name type="scientific">Persephonella marina (strain DSM 14350 / EX-H1)</name>
    <dbReference type="NCBI Taxonomy" id="123214"/>
    <lineage>
        <taxon>Bacteria</taxon>
        <taxon>Pseudomonadati</taxon>
        <taxon>Aquificota</taxon>
        <taxon>Aquificia</taxon>
        <taxon>Aquificales</taxon>
        <taxon>Hydrogenothermaceae</taxon>
        <taxon>Persephonella</taxon>
    </lineage>
</organism>
<protein>
    <submittedName>
        <fullName evidence="1">YlxP</fullName>
    </submittedName>
</protein>
<dbReference type="PaxDb" id="123214-PERMA_0394"/>
<dbReference type="PANTHER" id="PTHR36441">
    <property type="entry name" value="HYPOTHETICAL CYTOSOLIC PROTEIN"/>
    <property type="match status" value="1"/>
</dbReference>
<dbReference type="OrthoDB" id="9809023at2"/>
<dbReference type="SUPFAM" id="SSF103007">
    <property type="entry name" value="Hypothetical protein TT1725"/>
    <property type="match status" value="1"/>
</dbReference>
<dbReference type="STRING" id="123214.PERMA_0394"/>
<dbReference type="AlphaFoldDB" id="C0QU20"/>
<keyword evidence="2" id="KW-1185">Reference proteome</keyword>
<evidence type="ECO:0000313" key="2">
    <source>
        <dbReference type="Proteomes" id="UP000001366"/>
    </source>
</evidence>
<name>C0QU20_PERMH</name>